<sequence>MRLQFCLLALTMAFAPHALAKGPSTALSDANIKTLLIQQSIDAYPGNCPCPYNAARNGSSCGGRSAYSRGGGYAPLCYPKDVTKAMVVDYRAGAQ</sequence>
<protein>
    <recommendedName>
        <fullName evidence="3">Secreted protein</fullName>
    </recommendedName>
</protein>
<evidence type="ECO:0000313" key="2">
    <source>
        <dbReference type="EMBL" id="CAD0299533.1"/>
    </source>
</evidence>
<proteinExistence type="predicted"/>
<dbReference type="AlphaFoldDB" id="A0A6V7BBB5"/>
<dbReference type="RefSeq" id="WP_074065932.1">
    <property type="nucleotide sequence ID" value="NZ_JAHLSR010000102.1"/>
</dbReference>
<dbReference type="EMBL" id="LR828253">
    <property type="protein sequence ID" value="CAD0299538.1"/>
    <property type="molecule type" value="Genomic_DNA"/>
</dbReference>
<evidence type="ECO:0008006" key="3">
    <source>
        <dbReference type="Google" id="ProtNLM"/>
    </source>
</evidence>
<name>A0A6V7BBB5_9XANT</name>
<gene>
    <name evidence="2" type="ORF">CFBP8129_01850</name>
</gene>
<feature type="signal peptide" evidence="1">
    <location>
        <begin position="1"/>
        <end position="20"/>
    </location>
</feature>
<reference evidence="2" key="1">
    <citation type="submission" date="2020-07" db="EMBL/GenBank/DDBJ databases">
        <authorList>
            <person name="Pothier F. J."/>
        </authorList>
    </citation>
    <scope>NUCLEOTIDE SEQUENCE</scope>
    <source>
        <strain evidence="2">CFBP 8129</strain>
    </source>
</reference>
<accession>A0A6V7BBB5</accession>
<organism evidence="2">
    <name type="scientific">Xanthomonas hortorum pv. gardneri</name>
    <dbReference type="NCBI Taxonomy" id="2754056"/>
    <lineage>
        <taxon>Bacteria</taxon>
        <taxon>Pseudomonadati</taxon>
        <taxon>Pseudomonadota</taxon>
        <taxon>Gammaproteobacteria</taxon>
        <taxon>Lysobacterales</taxon>
        <taxon>Lysobacteraceae</taxon>
        <taxon>Xanthomonas</taxon>
    </lineage>
</organism>
<keyword evidence="1" id="KW-0732">Signal</keyword>
<feature type="chain" id="PRO_5036192750" description="Secreted protein" evidence="1">
    <location>
        <begin position="21"/>
        <end position="95"/>
    </location>
</feature>
<evidence type="ECO:0000256" key="1">
    <source>
        <dbReference type="SAM" id="SignalP"/>
    </source>
</evidence>
<dbReference type="EMBL" id="LR828253">
    <property type="protein sequence ID" value="CAD0299533.1"/>
    <property type="molecule type" value="Genomic_DNA"/>
</dbReference>